<proteinExistence type="predicted"/>
<comment type="caution">
    <text evidence="1">The sequence shown here is derived from an EMBL/GenBank/DDBJ whole genome shotgun (WGS) entry which is preliminary data.</text>
</comment>
<organism evidence="1 2">
    <name type="scientific">Rhododendron griersonianum</name>
    <dbReference type="NCBI Taxonomy" id="479676"/>
    <lineage>
        <taxon>Eukaryota</taxon>
        <taxon>Viridiplantae</taxon>
        <taxon>Streptophyta</taxon>
        <taxon>Embryophyta</taxon>
        <taxon>Tracheophyta</taxon>
        <taxon>Spermatophyta</taxon>
        <taxon>Magnoliopsida</taxon>
        <taxon>eudicotyledons</taxon>
        <taxon>Gunneridae</taxon>
        <taxon>Pentapetalae</taxon>
        <taxon>asterids</taxon>
        <taxon>Ericales</taxon>
        <taxon>Ericaceae</taxon>
        <taxon>Ericoideae</taxon>
        <taxon>Rhodoreae</taxon>
        <taxon>Rhododendron</taxon>
    </lineage>
</organism>
<gene>
    <name evidence="1" type="ORF">RHGRI_013643</name>
</gene>
<dbReference type="EMBL" id="JACTNZ010000005">
    <property type="protein sequence ID" value="KAG5548014.1"/>
    <property type="molecule type" value="Genomic_DNA"/>
</dbReference>
<evidence type="ECO:0000313" key="2">
    <source>
        <dbReference type="Proteomes" id="UP000823749"/>
    </source>
</evidence>
<dbReference type="Proteomes" id="UP000823749">
    <property type="component" value="Chromosome 5"/>
</dbReference>
<name>A0AAV6K6L7_9ERIC</name>
<evidence type="ECO:0000313" key="1">
    <source>
        <dbReference type="EMBL" id="KAG5548014.1"/>
    </source>
</evidence>
<dbReference type="AlphaFoldDB" id="A0AAV6K6L7"/>
<keyword evidence="2" id="KW-1185">Reference proteome</keyword>
<protein>
    <recommendedName>
        <fullName evidence="3">F-box protein</fullName>
    </recommendedName>
</protein>
<evidence type="ECO:0008006" key="3">
    <source>
        <dbReference type="Google" id="ProtNLM"/>
    </source>
</evidence>
<reference evidence="1" key="1">
    <citation type="submission" date="2020-08" db="EMBL/GenBank/DDBJ databases">
        <title>Plant Genome Project.</title>
        <authorList>
            <person name="Zhang R.-G."/>
        </authorList>
    </citation>
    <scope>NUCLEOTIDE SEQUENCE</scope>
    <source>
        <strain evidence="1">WSP0</strain>
        <tissue evidence="1">Leaf</tissue>
    </source>
</reference>
<accession>A0AAV6K6L7</accession>
<sequence length="177" mass="19979">MLPKSSFDFPPYKPVDDCIVGFGFDGKAKTYKVVKLVSFEGDGDDWFNCGEVYTLSSGCWRFLPVGGEVRDVELFGVANISMYTHDGVFHWKTTRLMMMWNPAGFMYPLGDPFLGYVPPWVSGKNNELLIRTAWTMSEFDGSPFLYDFVTQKGRELKLSGEPNFIYKQSLVSVTGGN</sequence>